<feature type="compositionally biased region" description="Gly residues" evidence="3">
    <location>
        <begin position="102"/>
        <end position="123"/>
    </location>
</feature>
<feature type="compositionally biased region" description="Gly residues" evidence="3">
    <location>
        <begin position="360"/>
        <end position="374"/>
    </location>
</feature>
<dbReference type="InterPro" id="IPR001478">
    <property type="entry name" value="PDZ"/>
</dbReference>
<keyword evidence="1" id="KW-0645">Protease</keyword>
<dbReference type="InterPro" id="IPR001940">
    <property type="entry name" value="Peptidase_S1C"/>
</dbReference>
<protein>
    <submittedName>
        <fullName evidence="6">PDZ domain-containing protein</fullName>
    </submittedName>
</protein>
<keyword evidence="7" id="KW-1185">Reference proteome</keyword>
<evidence type="ECO:0000313" key="7">
    <source>
        <dbReference type="Proteomes" id="UP000306192"/>
    </source>
</evidence>
<dbReference type="InterPro" id="IPR009003">
    <property type="entry name" value="Peptidase_S1_PA"/>
</dbReference>
<dbReference type="PANTHER" id="PTHR43343:SF3">
    <property type="entry name" value="PROTEASE DO-LIKE 8, CHLOROPLASTIC"/>
    <property type="match status" value="1"/>
</dbReference>
<feature type="transmembrane region" description="Helical" evidence="4">
    <location>
        <begin position="33"/>
        <end position="62"/>
    </location>
</feature>
<dbReference type="SMART" id="SM00228">
    <property type="entry name" value="PDZ"/>
    <property type="match status" value="1"/>
</dbReference>
<proteinExistence type="predicted"/>
<dbReference type="InterPro" id="IPR051201">
    <property type="entry name" value="Chloro_Bact_Ser_Proteases"/>
</dbReference>
<dbReference type="GO" id="GO:0006508">
    <property type="term" value="P:proteolysis"/>
    <property type="evidence" value="ECO:0007669"/>
    <property type="project" value="UniProtKB-KW"/>
</dbReference>
<evidence type="ECO:0000256" key="2">
    <source>
        <dbReference type="ARBA" id="ARBA00022801"/>
    </source>
</evidence>
<reference evidence="6 7" key="1">
    <citation type="journal article" date="2019" name="Microorganisms">
        <title>Systematic Affiliation and Genome Analysis of Subtercola vilae DB165(T) with Particular Emphasis on Cold Adaptation of an Isolate from a High-Altitude Cold Volcano Lake.</title>
        <authorList>
            <person name="Villalobos A.S."/>
            <person name="Wiese J."/>
            <person name="Imhoff J.F."/>
            <person name="Dorador C."/>
            <person name="Keller A."/>
            <person name="Hentschel U."/>
        </authorList>
    </citation>
    <scope>NUCLEOTIDE SEQUENCE [LARGE SCALE GENOMIC DNA]</scope>
    <source>
        <strain evidence="6 7">DB165</strain>
    </source>
</reference>
<gene>
    <name evidence="6" type="ORF">D4765_14970</name>
</gene>
<dbReference type="SUPFAM" id="SSF50494">
    <property type="entry name" value="Trypsin-like serine proteases"/>
    <property type="match status" value="1"/>
</dbReference>
<dbReference type="EMBL" id="QYRT01000036">
    <property type="protein sequence ID" value="TIH33309.1"/>
    <property type="molecule type" value="Genomic_DNA"/>
</dbReference>
<dbReference type="Pfam" id="PF13180">
    <property type="entry name" value="PDZ_2"/>
    <property type="match status" value="1"/>
</dbReference>
<keyword evidence="2" id="KW-0378">Hydrolase</keyword>
<feature type="region of interest" description="Disordered" evidence="3">
    <location>
        <begin position="69"/>
        <end position="131"/>
    </location>
</feature>
<feature type="region of interest" description="Disordered" evidence="3">
    <location>
        <begin position="355"/>
        <end position="375"/>
    </location>
</feature>
<dbReference type="PANTHER" id="PTHR43343">
    <property type="entry name" value="PEPTIDASE S12"/>
    <property type="match status" value="1"/>
</dbReference>
<dbReference type="PROSITE" id="PS50106">
    <property type="entry name" value="PDZ"/>
    <property type="match status" value="1"/>
</dbReference>
<sequence>MTTPQSDQQFDPEQPAPEALPVTKRGVWRPRNFLILGATAAAIAVACTSVGVTMATGVPVVLHALAGASTSTSTGSSSSLGGGSSIGGGSSSGTTTVPGYRNGRGGSTGSGSTGSGNTGGGSTSTGSSTTAATAATEAQGAGVVLIDTKLAYQNAEAAGTGIILTADGEILTNNHVVEGATSISVTIATTGKTYTATVVGTDVKDDVAVLKLDGASGLTTAKLDTSGTVAAGDAVTGVGNAGGTGSLSAAAGTVTAVNQSVTTQAEGSSAGETLSGMIQIAADIQAGDSGGPLYDAQGEVIGIDTAASSGTANVTGFAIPISTAIGIAKQIDSGQENTNVSLGYPAFLGIEVGTDSSSSGLGGSSRGSTGGGSTGTSTVAGAVVAGVIDGTPAATAGLVAGDTITAVDGTSIASGTALTSTLASYNPGDTVKITYTDASGASQSVSVTLMAGPAA</sequence>
<organism evidence="6 7">
    <name type="scientific">Subtercola vilae</name>
    <dbReference type="NCBI Taxonomy" id="2056433"/>
    <lineage>
        <taxon>Bacteria</taxon>
        <taxon>Bacillati</taxon>
        <taxon>Actinomycetota</taxon>
        <taxon>Actinomycetes</taxon>
        <taxon>Micrococcales</taxon>
        <taxon>Microbacteriaceae</taxon>
        <taxon>Subtercola</taxon>
    </lineage>
</organism>
<feature type="compositionally biased region" description="Low complexity" evidence="3">
    <location>
        <begin position="69"/>
        <end position="79"/>
    </location>
</feature>
<dbReference type="RefSeq" id="WP_136643108.1">
    <property type="nucleotide sequence ID" value="NZ_QYRT01000036.1"/>
</dbReference>
<evidence type="ECO:0000259" key="5">
    <source>
        <dbReference type="PROSITE" id="PS50106"/>
    </source>
</evidence>
<dbReference type="OrthoDB" id="73775at2"/>
<feature type="compositionally biased region" description="Polar residues" evidence="3">
    <location>
        <begin position="1"/>
        <end position="11"/>
    </location>
</feature>
<feature type="region of interest" description="Disordered" evidence="3">
    <location>
        <begin position="1"/>
        <end position="23"/>
    </location>
</feature>
<keyword evidence="4" id="KW-0812">Transmembrane</keyword>
<evidence type="ECO:0000256" key="1">
    <source>
        <dbReference type="ARBA" id="ARBA00022670"/>
    </source>
</evidence>
<evidence type="ECO:0000256" key="4">
    <source>
        <dbReference type="SAM" id="Phobius"/>
    </source>
</evidence>
<feature type="compositionally biased region" description="Gly residues" evidence="3">
    <location>
        <begin position="80"/>
        <end position="91"/>
    </location>
</feature>
<comment type="caution">
    <text evidence="6">The sequence shown here is derived from an EMBL/GenBank/DDBJ whole genome shotgun (WGS) entry which is preliminary data.</text>
</comment>
<dbReference type="AlphaFoldDB" id="A0A4T2BQH5"/>
<dbReference type="GO" id="GO:0004252">
    <property type="term" value="F:serine-type endopeptidase activity"/>
    <property type="evidence" value="ECO:0007669"/>
    <property type="project" value="InterPro"/>
</dbReference>
<dbReference type="SUPFAM" id="SSF50156">
    <property type="entry name" value="PDZ domain-like"/>
    <property type="match status" value="1"/>
</dbReference>
<accession>A0A4T2BQH5</accession>
<evidence type="ECO:0000313" key="6">
    <source>
        <dbReference type="EMBL" id="TIH33309.1"/>
    </source>
</evidence>
<dbReference type="Proteomes" id="UP000306192">
    <property type="component" value="Unassembled WGS sequence"/>
</dbReference>
<name>A0A4T2BQH5_9MICO</name>
<dbReference type="Gene3D" id="2.40.10.120">
    <property type="match status" value="1"/>
</dbReference>
<evidence type="ECO:0000256" key="3">
    <source>
        <dbReference type="SAM" id="MobiDB-lite"/>
    </source>
</evidence>
<keyword evidence="4" id="KW-1133">Transmembrane helix</keyword>
<dbReference type="InterPro" id="IPR036034">
    <property type="entry name" value="PDZ_sf"/>
</dbReference>
<dbReference type="Pfam" id="PF13365">
    <property type="entry name" value="Trypsin_2"/>
    <property type="match status" value="1"/>
</dbReference>
<dbReference type="PRINTS" id="PR00834">
    <property type="entry name" value="PROTEASES2C"/>
</dbReference>
<dbReference type="Gene3D" id="2.30.42.10">
    <property type="match status" value="1"/>
</dbReference>
<feature type="domain" description="PDZ" evidence="5">
    <location>
        <begin position="349"/>
        <end position="439"/>
    </location>
</feature>
<keyword evidence="4" id="KW-0472">Membrane</keyword>